<comment type="caution">
    <text evidence="9">The sequence shown here is derived from an EMBL/GenBank/DDBJ whole genome shotgun (WGS) entry which is preliminary data.</text>
</comment>
<reference evidence="9 10" key="1">
    <citation type="submission" date="2016-12" db="EMBL/GenBank/DDBJ databases">
        <title>Trade-off between light-utilization and light-protection in marine flavobacteria.</title>
        <authorList>
            <person name="Kumagai Y."/>
            <person name="Yoshizawa S."/>
            <person name="Kogure K."/>
            <person name="Iwasaki W."/>
        </authorList>
    </citation>
    <scope>NUCLEOTIDE SEQUENCE [LARGE SCALE GENOMIC DNA]</scope>
    <source>
        <strain evidence="9 10">ATCC 43844</strain>
    </source>
</reference>
<evidence type="ECO:0000256" key="1">
    <source>
        <dbReference type="ARBA" id="ARBA00004571"/>
    </source>
</evidence>
<evidence type="ECO:0000256" key="2">
    <source>
        <dbReference type="ARBA" id="ARBA00022448"/>
    </source>
</evidence>
<accession>A0A2S7WYT8</accession>
<organism evidence="9 10">
    <name type="scientific">Polaribacter glomeratus</name>
    <dbReference type="NCBI Taxonomy" id="102"/>
    <lineage>
        <taxon>Bacteria</taxon>
        <taxon>Pseudomonadati</taxon>
        <taxon>Bacteroidota</taxon>
        <taxon>Flavobacteriia</taxon>
        <taxon>Flavobacteriales</taxon>
        <taxon>Flavobacteriaceae</taxon>
    </lineage>
</organism>
<dbReference type="InterPro" id="IPR023996">
    <property type="entry name" value="TonB-dep_OMP_SusC/RagA"/>
</dbReference>
<feature type="domain" description="TonB-dependent receptor plug" evidence="8">
    <location>
        <begin position="127"/>
        <end position="235"/>
    </location>
</feature>
<name>A0A2S7WYT8_9FLAO</name>
<keyword evidence="4 7" id="KW-0812">Transmembrane</keyword>
<evidence type="ECO:0000259" key="8">
    <source>
        <dbReference type="Pfam" id="PF07715"/>
    </source>
</evidence>
<sequence>MKQKSRHRKSFQSQNFSLLVLVLIFFGFTGGDLIAQQITGTVVDASSTPIPGVNVVQKGTSNGTMTDFNGKYSLNMKSGKKILVFSSLGFKKREAPIGSKTSINITLEESSETLDEIVIVGYGTQKKSDLTGAVASLDKSRLEKVPNSNFAQALQGAIAGVSVVNTGGSAEGNEVGIIIRGRNSIRAGNGPLIVLDGIIYNGSISDINPTDIGSLEVLKDASSAAIYGTRGANGVILVTSKKGVKGKTKIRYDGFTGVDRAFNLPDMLTPEEFYNFKLTRTPDAISQTEEDNFLNGTGTNWLDEALTTGFRQQHTLSVSGATDDTNFYVSGSYLDVKGVALNDTYSRASLRINVTNNIKDWLTFSTNSQLTYGDRSGIPATWSGNRGAYSANPLTNVRDENGDLTILPWPEENFFTNPLEGLLAQNQDESYKLFTNNFIEIKAPFAKGLSFKLNTGFTYTARNIATYYGINTGTGSAVSGRANTAENLEKNTLIENILNYERSFGKHKIFATGLYSYQRDISENNRLQSVGFPSDVLTWYQSDVANLVTPSRSFSERVVLSYMLRLNYTFDRKYALTLTGRRDGYSGFGESKKFGDFPSVGFAWNADNESFLEDSEFINTLKLRLSYGINGNDAISGYERFARYTEFSYLNGGSQAAGYIPQTLGLNDLGWETTTSFNAGIDYGFLNNRITGSINGYKSKTTDLLLLRRISPINGETSIINNIGSVENQGLEFDINATVLNKNDFKWDIAANFSYNENKIVDLYGDGEDDVLNQWFIGQPIRVNFAYQYDGVYQLGDDVANAPIPNTMPGHARVVDQNEDGAIDADDRVLLGQNDPKYFGGLNMTFAYKNVTLSIVSQGSFGATKINSLLADSVFAETQLNTANKNWWTPDNPTNDFYANDIDANPRGVRIYESADYWRIRDVTLSYSLPNNVADAIGLSNLNVYFTGRNLATFTKFGGLDPEFSSDTDIPLQRTFTLGLNLSL</sequence>
<dbReference type="Pfam" id="PF07715">
    <property type="entry name" value="Plug"/>
    <property type="match status" value="1"/>
</dbReference>
<dbReference type="InterPro" id="IPR012910">
    <property type="entry name" value="Plug_dom"/>
</dbReference>
<dbReference type="RefSeq" id="WP_105021133.1">
    <property type="nucleotide sequence ID" value="NZ_MSCM01000001.1"/>
</dbReference>
<keyword evidence="6 7" id="KW-0998">Cell outer membrane</keyword>
<dbReference type="EMBL" id="MSCM01000001">
    <property type="protein sequence ID" value="PQJ82581.1"/>
    <property type="molecule type" value="Genomic_DNA"/>
</dbReference>
<evidence type="ECO:0000256" key="7">
    <source>
        <dbReference type="PROSITE-ProRule" id="PRU01360"/>
    </source>
</evidence>
<keyword evidence="10" id="KW-1185">Reference proteome</keyword>
<dbReference type="SUPFAM" id="SSF56935">
    <property type="entry name" value="Porins"/>
    <property type="match status" value="1"/>
</dbReference>
<dbReference type="SUPFAM" id="SSF49464">
    <property type="entry name" value="Carboxypeptidase regulatory domain-like"/>
    <property type="match status" value="1"/>
</dbReference>
<dbReference type="InterPro" id="IPR036942">
    <property type="entry name" value="Beta-barrel_TonB_sf"/>
</dbReference>
<evidence type="ECO:0000256" key="5">
    <source>
        <dbReference type="ARBA" id="ARBA00023136"/>
    </source>
</evidence>
<dbReference type="Gene3D" id="2.170.130.10">
    <property type="entry name" value="TonB-dependent receptor, plug domain"/>
    <property type="match status" value="1"/>
</dbReference>
<evidence type="ECO:0000313" key="9">
    <source>
        <dbReference type="EMBL" id="PQJ82581.1"/>
    </source>
</evidence>
<dbReference type="AlphaFoldDB" id="A0A2S7WYT8"/>
<evidence type="ECO:0000256" key="6">
    <source>
        <dbReference type="ARBA" id="ARBA00023237"/>
    </source>
</evidence>
<dbReference type="InterPro" id="IPR008969">
    <property type="entry name" value="CarboxyPept-like_regulatory"/>
</dbReference>
<comment type="similarity">
    <text evidence="7">Belongs to the TonB-dependent receptor family.</text>
</comment>
<dbReference type="GO" id="GO:0009279">
    <property type="term" value="C:cell outer membrane"/>
    <property type="evidence" value="ECO:0007669"/>
    <property type="project" value="UniProtKB-SubCell"/>
</dbReference>
<comment type="subcellular location">
    <subcellularLocation>
        <location evidence="1 7">Cell outer membrane</location>
        <topology evidence="1 7">Multi-pass membrane protein</topology>
    </subcellularLocation>
</comment>
<dbReference type="NCBIfam" id="TIGR04056">
    <property type="entry name" value="OMP_RagA_SusC"/>
    <property type="match status" value="1"/>
</dbReference>
<dbReference type="Pfam" id="PF13715">
    <property type="entry name" value="CarbopepD_reg_2"/>
    <property type="match status" value="1"/>
</dbReference>
<dbReference type="InterPro" id="IPR023997">
    <property type="entry name" value="TonB-dep_OMP_SusC/RagA_CS"/>
</dbReference>
<gene>
    <name evidence="9" type="ORF">BTO16_08335</name>
</gene>
<dbReference type="Gene3D" id="2.40.170.20">
    <property type="entry name" value="TonB-dependent receptor, beta-barrel domain"/>
    <property type="match status" value="1"/>
</dbReference>
<dbReference type="InterPro" id="IPR039426">
    <property type="entry name" value="TonB-dep_rcpt-like"/>
</dbReference>
<protein>
    <submittedName>
        <fullName evidence="9">SusC/RagA family TonB-linked outer membrane protein</fullName>
    </submittedName>
</protein>
<dbReference type="InterPro" id="IPR037066">
    <property type="entry name" value="Plug_dom_sf"/>
</dbReference>
<keyword evidence="3 7" id="KW-1134">Transmembrane beta strand</keyword>
<evidence type="ECO:0000313" key="10">
    <source>
        <dbReference type="Proteomes" id="UP000239068"/>
    </source>
</evidence>
<dbReference type="Gene3D" id="2.60.40.1120">
    <property type="entry name" value="Carboxypeptidase-like, regulatory domain"/>
    <property type="match status" value="1"/>
</dbReference>
<keyword evidence="2 7" id="KW-0813">Transport</keyword>
<dbReference type="OrthoDB" id="9768177at2"/>
<evidence type="ECO:0000256" key="3">
    <source>
        <dbReference type="ARBA" id="ARBA00022452"/>
    </source>
</evidence>
<evidence type="ECO:0000256" key="4">
    <source>
        <dbReference type="ARBA" id="ARBA00022692"/>
    </source>
</evidence>
<dbReference type="Proteomes" id="UP000239068">
    <property type="component" value="Unassembled WGS sequence"/>
</dbReference>
<dbReference type="PROSITE" id="PS52016">
    <property type="entry name" value="TONB_DEPENDENT_REC_3"/>
    <property type="match status" value="1"/>
</dbReference>
<dbReference type="NCBIfam" id="TIGR04057">
    <property type="entry name" value="SusC_RagA_signa"/>
    <property type="match status" value="1"/>
</dbReference>
<proteinExistence type="inferred from homology"/>
<keyword evidence="5 7" id="KW-0472">Membrane</keyword>